<dbReference type="EMBL" id="BMLB01000003">
    <property type="protein sequence ID" value="GGK68566.1"/>
    <property type="molecule type" value="Genomic_DNA"/>
</dbReference>
<name>A0ABQ2FB50_9MICO</name>
<feature type="domain" description="DUF58" evidence="3">
    <location>
        <begin position="201"/>
        <end position="282"/>
    </location>
</feature>
<proteinExistence type="predicted"/>
<evidence type="ECO:0000313" key="4">
    <source>
        <dbReference type="EMBL" id="GGK68566.1"/>
    </source>
</evidence>
<feature type="transmembrane region" description="Helical" evidence="2">
    <location>
        <begin position="12"/>
        <end position="31"/>
    </location>
</feature>
<organism evidence="4 5">
    <name type="scientific">Ornithinimicrobium pekingense</name>
    <dbReference type="NCBI Taxonomy" id="384677"/>
    <lineage>
        <taxon>Bacteria</taxon>
        <taxon>Bacillati</taxon>
        <taxon>Actinomycetota</taxon>
        <taxon>Actinomycetes</taxon>
        <taxon>Micrococcales</taxon>
        <taxon>Ornithinimicrobiaceae</taxon>
        <taxon>Ornithinimicrobium</taxon>
    </lineage>
</organism>
<evidence type="ECO:0000256" key="1">
    <source>
        <dbReference type="SAM" id="MobiDB-lite"/>
    </source>
</evidence>
<reference evidence="5" key="1">
    <citation type="journal article" date="2019" name="Int. J. Syst. Evol. Microbiol.">
        <title>The Global Catalogue of Microorganisms (GCM) 10K type strain sequencing project: providing services to taxonomists for standard genome sequencing and annotation.</title>
        <authorList>
            <consortium name="The Broad Institute Genomics Platform"/>
            <consortium name="The Broad Institute Genome Sequencing Center for Infectious Disease"/>
            <person name="Wu L."/>
            <person name="Ma J."/>
        </authorList>
    </citation>
    <scope>NUCLEOTIDE SEQUENCE [LARGE SCALE GENOMIC DNA]</scope>
    <source>
        <strain evidence="5">CGMCC 1.5362</strain>
    </source>
</reference>
<protein>
    <submittedName>
        <fullName evidence="4">Membrane protein</fullName>
    </submittedName>
</protein>
<dbReference type="Proteomes" id="UP000662111">
    <property type="component" value="Unassembled WGS sequence"/>
</dbReference>
<dbReference type="RefSeq" id="WP_022921521.1">
    <property type="nucleotide sequence ID" value="NZ_BMLB01000003.1"/>
</dbReference>
<keyword evidence="5" id="KW-1185">Reference proteome</keyword>
<evidence type="ECO:0000259" key="3">
    <source>
        <dbReference type="Pfam" id="PF01882"/>
    </source>
</evidence>
<evidence type="ECO:0000313" key="5">
    <source>
        <dbReference type="Proteomes" id="UP000662111"/>
    </source>
</evidence>
<dbReference type="InterPro" id="IPR002881">
    <property type="entry name" value="DUF58"/>
</dbReference>
<comment type="caution">
    <text evidence="4">The sequence shown here is derived from an EMBL/GenBank/DDBJ whole genome shotgun (WGS) entry which is preliminary data.</text>
</comment>
<sequence>MRSPWALLTTRGKLFVVLGAVVVAAGVVLGYEDVTRIGLVLVALPVLALILMPRRTPRVRVHRDVEPSRLAPDERGQVVAHFTNVGKRPTPLYLAEEHLDFQLGDRPRFVLPRLAPGEDRRLRYAVRSRHRGAYPLGPVLLRQRDPFGLTFLTLQLSSTTEILVLPRIHPLGEGRIRGMSRGSEGEMPQMVALHGEDDVSIRTWREGDELRRVHWPATAHRGELMVRQEDRPARRRALLILDSRAAAYPGSGVRPAYEWAVSAIASVARHLVADGFVVHLLTDTTLRDGTTDHPVELDAALDALARVQPDQDARLDRLAAAAAPFTTGGVLVVAAVVAHDEEALRTLAAIRQPGSRAMAFVLDPEKFGTRTESRNGTARGDRDARGGRDSAADDGRRVAPTALLADSGWQTVVVGPHTEVPRAWAAIGSTTLAGARA</sequence>
<evidence type="ECO:0000256" key="2">
    <source>
        <dbReference type="SAM" id="Phobius"/>
    </source>
</evidence>
<keyword evidence="2" id="KW-0472">Membrane</keyword>
<keyword evidence="2" id="KW-0812">Transmembrane</keyword>
<feature type="region of interest" description="Disordered" evidence="1">
    <location>
        <begin position="368"/>
        <end position="396"/>
    </location>
</feature>
<dbReference type="PANTHER" id="PTHR34351:SF1">
    <property type="entry name" value="SLR1927 PROTEIN"/>
    <property type="match status" value="1"/>
</dbReference>
<accession>A0ABQ2FB50</accession>
<feature type="transmembrane region" description="Helical" evidence="2">
    <location>
        <begin position="37"/>
        <end position="53"/>
    </location>
</feature>
<dbReference type="PANTHER" id="PTHR34351">
    <property type="entry name" value="SLR1927 PROTEIN-RELATED"/>
    <property type="match status" value="1"/>
</dbReference>
<dbReference type="Pfam" id="PF01882">
    <property type="entry name" value="DUF58"/>
    <property type="match status" value="1"/>
</dbReference>
<gene>
    <name evidence="4" type="ORF">GCM10011509_16180</name>
</gene>
<keyword evidence="2" id="KW-1133">Transmembrane helix</keyword>